<dbReference type="InterPro" id="IPR036138">
    <property type="entry name" value="PBP_dimer_sf"/>
</dbReference>
<dbReference type="InterPro" id="IPR012338">
    <property type="entry name" value="Beta-lactam/transpept-like"/>
</dbReference>
<dbReference type="InterPro" id="IPR005543">
    <property type="entry name" value="PASTA_dom"/>
</dbReference>
<dbReference type="GO" id="GO:0071555">
    <property type="term" value="P:cell wall organization"/>
    <property type="evidence" value="ECO:0007669"/>
    <property type="project" value="TreeGrafter"/>
</dbReference>
<dbReference type="PANTHER" id="PTHR30627:SF26">
    <property type="entry name" value="PENICILLIN-BINDING PROTEIN 2B"/>
    <property type="match status" value="1"/>
</dbReference>
<evidence type="ECO:0000313" key="10">
    <source>
        <dbReference type="Proteomes" id="UP000189761"/>
    </source>
</evidence>
<proteinExistence type="inferred from homology"/>
<dbReference type="Gene3D" id="3.40.710.10">
    <property type="entry name" value="DD-peptidase/beta-lactamase superfamily"/>
    <property type="match status" value="1"/>
</dbReference>
<feature type="domain" description="PASTA" evidence="8">
    <location>
        <begin position="594"/>
        <end position="654"/>
    </location>
</feature>
<dbReference type="Gene3D" id="2.20.70.70">
    <property type="match status" value="1"/>
</dbReference>
<dbReference type="PROSITE" id="PS51178">
    <property type="entry name" value="PASTA"/>
    <property type="match status" value="2"/>
</dbReference>
<evidence type="ECO:0000256" key="1">
    <source>
        <dbReference type="ARBA" id="ARBA00004370"/>
    </source>
</evidence>
<comment type="pathway">
    <text evidence="2">Cell wall biogenesis; peptidoglycan biosynthesis.</text>
</comment>
<dbReference type="Pfam" id="PF00905">
    <property type="entry name" value="Transpeptidase"/>
    <property type="match status" value="1"/>
</dbReference>
<dbReference type="Gene3D" id="3.30.70.2110">
    <property type="match status" value="1"/>
</dbReference>
<dbReference type="EMBL" id="MTLA01000126">
    <property type="protein sequence ID" value="OOP68229.1"/>
    <property type="molecule type" value="Genomic_DNA"/>
</dbReference>
<dbReference type="RefSeq" id="WP_058002553.1">
    <property type="nucleotide sequence ID" value="NZ_CP065424.1"/>
</dbReference>
<feature type="transmembrane region" description="Helical" evidence="7">
    <location>
        <begin position="12"/>
        <end position="31"/>
    </location>
</feature>
<dbReference type="Gene3D" id="3.90.1310.10">
    <property type="entry name" value="Penicillin-binding protein 2a (Domain 2)"/>
    <property type="match status" value="1"/>
</dbReference>
<gene>
    <name evidence="9" type="ORF">BWZ43_11505</name>
</gene>
<dbReference type="FunFam" id="3.40.710.10:FF:000026">
    <property type="entry name" value="Penicillin-binding protein 1"/>
    <property type="match status" value="1"/>
</dbReference>
<dbReference type="GO" id="GO:0009002">
    <property type="term" value="F:serine-type D-Ala-D-Ala carboxypeptidase activity"/>
    <property type="evidence" value="ECO:0007669"/>
    <property type="project" value="UniProtKB-EC"/>
</dbReference>
<comment type="caution">
    <text evidence="9">The sequence shown here is derived from an EMBL/GenBank/DDBJ whole genome shotgun (WGS) entry which is preliminary data.</text>
</comment>
<organism evidence="9 10">
    <name type="scientific">Heyndrickxia oleronia</name>
    <dbReference type="NCBI Taxonomy" id="38875"/>
    <lineage>
        <taxon>Bacteria</taxon>
        <taxon>Bacillati</taxon>
        <taxon>Bacillota</taxon>
        <taxon>Bacilli</taxon>
        <taxon>Bacillales</taxon>
        <taxon>Bacillaceae</taxon>
        <taxon>Heyndrickxia</taxon>
    </lineage>
</organism>
<feature type="domain" description="PASTA" evidence="8">
    <location>
        <begin position="655"/>
        <end position="711"/>
    </location>
</feature>
<evidence type="ECO:0000259" key="8">
    <source>
        <dbReference type="PROSITE" id="PS51178"/>
    </source>
</evidence>
<dbReference type="AlphaFoldDB" id="A0A8E2LFJ3"/>
<comment type="similarity">
    <text evidence="3">Belongs to the transpeptidase family.</text>
</comment>
<dbReference type="SUPFAM" id="SSF54184">
    <property type="entry name" value="Penicillin-binding protein 2x (pbp-2x), c-terminal domain"/>
    <property type="match status" value="2"/>
</dbReference>
<name>A0A8E2LFJ3_9BACI</name>
<reference evidence="9 10" key="1">
    <citation type="submission" date="2017-01" db="EMBL/GenBank/DDBJ databases">
        <title>Draft genome sequence of Bacillus oleronius.</title>
        <authorList>
            <person name="Allam M."/>
        </authorList>
    </citation>
    <scope>NUCLEOTIDE SEQUENCE [LARGE SCALE GENOMIC DNA]</scope>
    <source>
        <strain evidence="9 10">DSM 9356</strain>
    </source>
</reference>
<dbReference type="GO" id="GO:0008658">
    <property type="term" value="F:penicillin binding"/>
    <property type="evidence" value="ECO:0007669"/>
    <property type="project" value="InterPro"/>
</dbReference>
<dbReference type="SUPFAM" id="SSF56601">
    <property type="entry name" value="beta-lactamase/transpeptidase-like"/>
    <property type="match status" value="1"/>
</dbReference>
<evidence type="ECO:0000256" key="5">
    <source>
        <dbReference type="ARBA" id="ARBA00023136"/>
    </source>
</evidence>
<evidence type="ECO:0000313" key="9">
    <source>
        <dbReference type="EMBL" id="OOP68229.1"/>
    </source>
</evidence>
<keyword evidence="10" id="KW-1185">Reference proteome</keyword>
<dbReference type="CDD" id="cd06576">
    <property type="entry name" value="PASTA_Pbp2x-like_1"/>
    <property type="match status" value="1"/>
</dbReference>
<accession>A0A8E2LFJ3</accession>
<evidence type="ECO:0000256" key="3">
    <source>
        <dbReference type="ARBA" id="ARBA00007171"/>
    </source>
</evidence>
<dbReference type="InterPro" id="IPR050515">
    <property type="entry name" value="Beta-lactam/transpept"/>
</dbReference>
<dbReference type="InterPro" id="IPR005311">
    <property type="entry name" value="PBP_dimer"/>
</dbReference>
<evidence type="ECO:0000256" key="7">
    <source>
        <dbReference type="SAM" id="Phobius"/>
    </source>
</evidence>
<dbReference type="Pfam" id="PF03717">
    <property type="entry name" value="PBP_dimer"/>
    <property type="match status" value="1"/>
</dbReference>
<keyword evidence="7" id="KW-0812">Transmembrane</keyword>
<keyword evidence="7" id="KW-1133">Transmembrane helix</keyword>
<dbReference type="SUPFAM" id="SSF56519">
    <property type="entry name" value="Penicillin binding protein dimerisation domain"/>
    <property type="match status" value="1"/>
</dbReference>
<evidence type="ECO:0000256" key="6">
    <source>
        <dbReference type="ARBA" id="ARBA00034000"/>
    </source>
</evidence>
<dbReference type="InterPro" id="IPR001460">
    <property type="entry name" value="PCN-bd_Tpept"/>
</dbReference>
<comment type="subcellular location">
    <subcellularLocation>
        <location evidence="1">Membrane</location>
    </subcellularLocation>
</comment>
<dbReference type="Proteomes" id="UP000189761">
    <property type="component" value="Unassembled WGS sequence"/>
</dbReference>
<dbReference type="Pfam" id="PF03793">
    <property type="entry name" value="PASTA"/>
    <property type="match status" value="2"/>
</dbReference>
<dbReference type="UniPathway" id="UPA00219"/>
<sequence>MKRSKVSMNIGAAVLFLIFGLLFFILIIRFLTIQVTGEVNGTKLTTEAAKQHLRKDIIEAKRGNIFDSHGEVIAEDTTSYRLVAILDKKMTIDPKKPNHVTDPQKTATELSKYIDMSEAEIYKILTKKGAKQVEFGKAGSDVPLKTKNEIDKLKLPGIQFIRESKRFYPNGVFASHLIGYAQKDGESVNTTGKMGIEKVYDQDLQGVNGKIQFESDYWRYLLPGSKKKVTKPKDGKDIYLTLDKKIQIFLEDAMNKAVEKYNPENIVAIVADPKTGKILGMSQRPTFNSMTRDGIEKQWQNLAVESSIEPGSTMKIFTLATAVQEGVFNPNAWYQSGQYFVKNVPNPIKDHNWGRGWGPITYLEGVQRSSNVAFANLLDLIGQDTFRKYLDRFHFGQKTNIGLPNESSGNILYNWPIEKYTTTFGQGTTVTPIQMIQAATAVANDGKMMKPYVIDKIVDPNNDKVEETKPEVVGTPISSDTAKEVRDILRTVVTSEKGTGRIYNIEGYSVTGKTGTAQIPNSSGGGYMTGKDNYIFSFLGMAPQNDPELIVYVAVKKPHLSETETGSEPVAMIFNPVMKNSLQYLNIKPEKMAKVKQTKIPDLAGQTVEEAKGSLGNLGYEVVTLGTGTKVVDQLPRPQTAVLKGEKIILKTDGDPTVPNMINWSKSDVMKVAELLELKLNMVGSGYVTKQNIQPTSPVKKGDHLVVNFQSTEQTIKQKSKVEKKKDEDTPLD</sequence>
<evidence type="ECO:0000256" key="2">
    <source>
        <dbReference type="ARBA" id="ARBA00004752"/>
    </source>
</evidence>
<keyword evidence="5 7" id="KW-0472">Membrane</keyword>
<dbReference type="GO" id="GO:0005886">
    <property type="term" value="C:plasma membrane"/>
    <property type="evidence" value="ECO:0007669"/>
    <property type="project" value="TreeGrafter"/>
</dbReference>
<dbReference type="GO" id="GO:0009252">
    <property type="term" value="P:peptidoglycan biosynthetic process"/>
    <property type="evidence" value="ECO:0007669"/>
    <property type="project" value="UniProtKB-UniPathway"/>
</dbReference>
<dbReference type="PANTHER" id="PTHR30627">
    <property type="entry name" value="PEPTIDOGLYCAN D,D-TRANSPEPTIDASE"/>
    <property type="match status" value="1"/>
</dbReference>
<evidence type="ECO:0000256" key="4">
    <source>
        <dbReference type="ARBA" id="ARBA00012448"/>
    </source>
</evidence>
<dbReference type="SMART" id="SM00740">
    <property type="entry name" value="PASTA"/>
    <property type="match status" value="2"/>
</dbReference>
<comment type="catalytic activity">
    <reaction evidence="6">
        <text>Preferential cleavage: (Ac)2-L-Lys-D-Ala-|-D-Ala. Also transpeptidation of peptidyl-alanyl moieties that are N-acyl substituents of D-alanine.</text>
        <dbReference type="EC" id="3.4.16.4"/>
    </reaction>
</comment>
<dbReference type="CDD" id="cd06575">
    <property type="entry name" value="PASTA_Pbp2x-like_2"/>
    <property type="match status" value="1"/>
</dbReference>
<protein>
    <recommendedName>
        <fullName evidence="4">serine-type D-Ala-D-Ala carboxypeptidase</fullName>
        <ecNumber evidence="4">3.4.16.4</ecNumber>
    </recommendedName>
</protein>
<dbReference type="EC" id="3.4.16.4" evidence="4"/>